<proteinExistence type="predicted"/>
<name>A0AAE5TIC2_AVIPA</name>
<sequence>MKKYYRFFNKGKSDGDWLENLFSQEESLEKYFEEKEALDLLLEEQRILNKKIAIKIEQVNKWAEKCSKPKITIK</sequence>
<dbReference type="EMBL" id="JAMDKF010000031">
    <property type="protein sequence ID" value="MEE6042384.1"/>
    <property type="molecule type" value="Genomic_DNA"/>
</dbReference>
<dbReference type="RefSeq" id="WP_110480011.1">
    <property type="nucleotide sequence ID" value="NZ_CP081939.1"/>
</dbReference>
<evidence type="ECO:0000313" key="3">
    <source>
        <dbReference type="Proteomes" id="UP000247594"/>
    </source>
</evidence>
<comment type="caution">
    <text evidence="2">The sequence shown here is derived from an EMBL/GenBank/DDBJ whole genome shotgun (WGS) entry which is preliminary data.</text>
</comment>
<keyword evidence="4" id="KW-1185">Reference proteome</keyword>
<dbReference type="AlphaFoldDB" id="A0AAE5TIC2"/>
<evidence type="ECO:0000313" key="1">
    <source>
        <dbReference type="EMBL" id="MEE6042384.1"/>
    </source>
</evidence>
<dbReference type="Proteomes" id="UP000247594">
    <property type="component" value="Unassembled WGS sequence"/>
</dbReference>
<evidence type="ECO:0000313" key="4">
    <source>
        <dbReference type="Proteomes" id="UP001347884"/>
    </source>
</evidence>
<gene>
    <name evidence="2" type="ORF">DM482_10980</name>
    <name evidence="1" type="ORF">M5S13_10940</name>
</gene>
<organism evidence="2 3">
    <name type="scientific">Avibacterium paragallinarum</name>
    <name type="common">Haemophilus gallinarum</name>
    <dbReference type="NCBI Taxonomy" id="728"/>
    <lineage>
        <taxon>Bacteria</taxon>
        <taxon>Pseudomonadati</taxon>
        <taxon>Pseudomonadota</taxon>
        <taxon>Gammaproteobacteria</taxon>
        <taxon>Pasteurellales</taxon>
        <taxon>Pasteurellaceae</taxon>
        <taxon>Avibacterium</taxon>
    </lineage>
</organism>
<reference evidence="1 4" key="2">
    <citation type="journal article" date="2022" name="Front. Microbiol.">
        <title>Commensal bacteria contribute to the growth of multidrug-resistant Avibacterium paragallinarum in chickens.</title>
        <authorList>
            <person name="Zhu J."/>
            <person name="Chen Y."/>
            <person name="Wu Y."/>
            <person name="Wang Y."/>
            <person name="Zhu K."/>
        </authorList>
    </citation>
    <scope>NUCLEOTIDE SEQUENCE [LARGE SCALE GENOMIC DNA]</scope>
    <source>
        <strain evidence="1 4">AV25</strain>
    </source>
</reference>
<dbReference type="EMBL" id="QJPJ01000026">
    <property type="protein sequence ID" value="PXZ38103.1"/>
    <property type="molecule type" value="Genomic_DNA"/>
</dbReference>
<evidence type="ECO:0000313" key="2">
    <source>
        <dbReference type="EMBL" id="PXZ38103.1"/>
    </source>
</evidence>
<reference evidence="2 3" key="1">
    <citation type="submission" date="2018-06" db="EMBL/GenBank/DDBJ databases">
        <authorList>
            <person name="Teymurazov M."/>
            <person name="Kislichkina A."/>
            <person name="Abaymova A."/>
            <person name="Mukhina T."/>
            <person name="Mayskaya N."/>
            <person name="Svetoch E."/>
            <person name="Bogun A."/>
        </authorList>
    </citation>
    <scope>NUCLEOTIDE SEQUENCE [LARGE SCALE GENOMIC DNA]</scope>
    <source>
        <strain evidence="2 3">SCPM-O-B-8406</strain>
    </source>
</reference>
<protein>
    <submittedName>
        <fullName evidence="2">Uncharacterized protein</fullName>
    </submittedName>
</protein>
<accession>A0AAE5TIC2</accession>
<reference evidence="1" key="3">
    <citation type="submission" date="2022-05" db="EMBL/GenBank/DDBJ databases">
        <authorList>
            <person name="Chen Y."/>
            <person name="Zhu J."/>
            <person name="Zhu K."/>
        </authorList>
    </citation>
    <scope>NUCLEOTIDE SEQUENCE</scope>
    <source>
        <strain evidence="1">AV25</strain>
    </source>
</reference>
<dbReference type="Proteomes" id="UP001347884">
    <property type="component" value="Unassembled WGS sequence"/>
</dbReference>